<reference evidence="12 13" key="2">
    <citation type="submission" date="2013-11" db="EMBL/GenBank/DDBJ databases">
        <title>Genome sequence of a novel, newly isolated strain of guinea pig cytomegalovirus: CIDMTR strain.</title>
        <authorList>
            <person name="Schleiss M.R."/>
            <person name="Hernandez-Alvarado N."/>
            <person name="Ramaraj T."/>
            <person name="Crow J.A."/>
        </authorList>
    </citation>
    <scope>NUCLEOTIDE SEQUENCE [LARGE SCALE GENOMIC DNA]</scope>
    <source>
        <strain evidence="12">CIDMTR</strain>
    </source>
</reference>
<dbReference type="PROSITE" id="PS51257">
    <property type="entry name" value="PROKAR_LIPOPROTEIN"/>
    <property type="match status" value="1"/>
</dbReference>
<dbReference type="InterPro" id="IPR034707">
    <property type="entry name" value="HSV_GN"/>
</dbReference>
<dbReference type="Proteomes" id="UP000163196">
    <property type="component" value="Genome"/>
</dbReference>
<dbReference type="InterPro" id="IPR005211">
    <property type="entry name" value="Herpes_glycoprotein_N_domain"/>
</dbReference>
<evidence type="ECO:0000313" key="12">
    <source>
        <dbReference type="EMBL" id="CDI95408.1"/>
    </source>
</evidence>
<feature type="transmembrane region" description="Helical" evidence="10">
    <location>
        <begin position="26"/>
        <end position="46"/>
    </location>
</feature>
<dbReference type="Pfam" id="PF03554">
    <property type="entry name" value="Herpes_UL73"/>
    <property type="match status" value="1"/>
</dbReference>
<keyword evidence="5" id="KW-0261">Viral envelope protein</keyword>
<organism evidence="12 13">
    <name type="scientific">Caviid herpesvirus 2 str. CIDMTR</name>
    <dbReference type="NCBI Taxonomy" id="1415526"/>
    <lineage>
        <taxon>Viruses</taxon>
        <taxon>Duplodnaviria</taxon>
        <taxon>Heunggongvirae</taxon>
        <taxon>Peploviricota</taxon>
        <taxon>Herviviricetes</taxon>
        <taxon>Herpesvirales</taxon>
        <taxon>Orthoherpesviridae</taxon>
        <taxon>Betaherpesvirinae</taxon>
        <taxon>Quwivirus</taxon>
        <taxon>Quwivirus caviidbeta2</taxon>
    </lineage>
</organism>
<evidence type="ECO:0000256" key="7">
    <source>
        <dbReference type="ARBA" id="ARBA00023136"/>
    </source>
</evidence>
<keyword evidence="1 10" id="KW-0812">Transmembrane</keyword>
<evidence type="ECO:0000256" key="4">
    <source>
        <dbReference type="ARBA" id="ARBA00022870"/>
    </source>
</evidence>
<sequence>MKSYLIGPLSAVSSPSTSSCGRRHRVTIAGLALCYLIVVSMVSGASSNSTSVTTPSPASQASSVMSSTTVASTTKTALGFYDVGCVSHAYNVSIRSFASLWILANVFILLCSFGIFLRHCCYRSFASETARGY</sequence>
<keyword evidence="7 10" id="KW-0472">Membrane</keyword>
<proteinExistence type="inferred from homology"/>
<keyword evidence="3" id="KW-0946">Virion</keyword>
<evidence type="ECO:0000256" key="1">
    <source>
        <dbReference type="ARBA" id="ARBA00022692"/>
    </source>
</evidence>
<evidence type="ECO:0000256" key="9">
    <source>
        <dbReference type="ARBA" id="ARBA00034089"/>
    </source>
</evidence>
<evidence type="ECO:0000256" key="6">
    <source>
        <dbReference type="ARBA" id="ARBA00022989"/>
    </source>
</evidence>
<evidence type="ECO:0000256" key="2">
    <source>
        <dbReference type="ARBA" id="ARBA00022812"/>
    </source>
</evidence>
<keyword evidence="8" id="KW-1015">Disulfide bond</keyword>
<reference evidence="12 13" key="1">
    <citation type="submission" date="2013-09" db="EMBL/GenBank/DDBJ databases">
        <authorList>
            <person name="Sundararajan A."/>
        </authorList>
    </citation>
    <scope>NUCLEOTIDE SEQUENCE [LARGE SCALE GENOMIC DNA]</scope>
    <source>
        <strain evidence="12">CIDMTR</strain>
    </source>
</reference>
<evidence type="ECO:0000256" key="3">
    <source>
        <dbReference type="ARBA" id="ARBA00022844"/>
    </source>
</evidence>
<keyword evidence="6 10" id="KW-1133">Transmembrane helix</keyword>
<evidence type="ECO:0000256" key="5">
    <source>
        <dbReference type="ARBA" id="ARBA00022879"/>
    </source>
</evidence>
<dbReference type="GO" id="GO:0019031">
    <property type="term" value="C:viral envelope"/>
    <property type="evidence" value="ECO:0007669"/>
    <property type="project" value="UniProtKB-KW"/>
</dbReference>
<keyword evidence="4" id="KW-1043">Host membrane</keyword>
<evidence type="ECO:0000256" key="10">
    <source>
        <dbReference type="SAM" id="Phobius"/>
    </source>
</evidence>
<keyword evidence="2" id="KW-1040">Host Golgi apparatus</keyword>
<feature type="transmembrane region" description="Helical" evidence="10">
    <location>
        <begin position="98"/>
        <end position="117"/>
    </location>
</feature>
<protein>
    <submittedName>
        <fullName evidence="12">GP73</fullName>
    </submittedName>
</protein>
<name>U6HC36_9BETA</name>
<evidence type="ECO:0000256" key="8">
    <source>
        <dbReference type="ARBA" id="ARBA00023157"/>
    </source>
</evidence>
<accession>U6HC36</accession>
<evidence type="ECO:0000259" key="11">
    <source>
        <dbReference type="Pfam" id="PF03554"/>
    </source>
</evidence>
<feature type="domain" description="Herpesvirus envelope glycoprotein N" evidence="11">
    <location>
        <begin position="63"/>
        <end position="130"/>
    </location>
</feature>
<dbReference type="HAMAP" id="MF_04037">
    <property type="entry name" value="HSV_GN"/>
    <property type="match status" value="1"/>
</dbReference>
<evidence type="ECO:0000313" key="13">
    <source>
        <dbReference type="Proteomes" id="UP000163196"/>
    </source>
</evidence>
<comment type="function">
    <text evidence="9">Envelope glycoprotein necessary for proper maturation of gM and modulation of its membrane fusion activity. Also plays a critical role in virion morphogenesis.</text>
</comment>
<dbReference type="EMBL" id="HG531783">
    <property type="protein sequence ID" value="CDI95408.1"/>
    <property type="molecule type" value="Genomic_DNA"/>
</dbReference>